<proteinExistence type="predicted"/>
<name>A0ABX3RDK8_9MYCO</name>
<evidence type="ECO:0000313" key="2">
    <source>
        <dbReference type="Proteomes" id="UP000192327"/>
    </source>
</evidence>
<dbReference type="Proteomes" id="UP000192327">
    <property type="component" value="Unassembled WGS sequence"/>
</dbReference>
<organism evidence="1 2">
    <name type="scientific">Mycolicibacter arupensis</name>
    <dbReference type="NCBI Taxonomy" id="342002"/>
    <lineage>
        <taxon>Bacteria</taxon>
        <taxon>Bacillati</taxon>
        <taxon>Actinomycetota</taxon>
        <taxon>Actinomycetes</taxon>
        <taxon>Mycobacteriales</taxon>
        <taxon>Mycobacteriaceae</taxon>
        <taxon>Mycolicibacter</taxon>
    </lineage>
</organism>
<evidence type="ECO:0000313" key="1">
    <source>
        <dbReference type="EMBL" id="OQZ91972.1"/>
    </source>
</evidence>
<sequence length="71" mass="8259">MEYERAINTNGDVPWWQDADKLSALEKAGLTGIADADDIERRRDLFYRRWSRPDPPASIPPRSWAEICRRG</sequence>
<protein>
    <submittedName>
        <fullName evidence="1">Uncharacterized protein</fullName>
    </submittedName>
</protein>
<reference evidence="1 2" key="1">
    <citation type="submission" date="2016-12" db="EMBL/GenBank/DDBJ databases">
        <title>The new phylogeny of genus Mycobacterium.</title>
        <authorList>
            <person name="Tortoli E."/>
            <person name="Trovato A."/>
            <person name="Cirillo D.M."/>
        </authorList>
    </citation>
    <scope>NUCLEOTIDE SEQUENCE [LARGE SCALE GENOMIC DNA]</scope>
    <source>
        <strain evidence="1 2">DSM 44942</strain>
    </source>
</reference>
<keyword evidence="2" id="KW-1185">Reference proteome</keyword>
<dbReference type="EMBL" id="MVHH01000069">
    <property type="protein sequence ID" value="OQZ91972.1"/>
    <property type="molecule type" value="Genomic_DNA"/>
</dbReference>
<accession>A0ABX3RDK8</accession>
<comment type="caution">
    <text evidence="1">The sequence shown here is derived from an EMBL/GenBank/DDBJ whole genome shotgun (WGS) entry which is preliminary data.</text>
</comment>
<gene>
    <name evidence="1" type="ORF">BST15_19480</name>
</gene>